<dbReference type="Proteomes" id="UP000831460">
    <property type="component" value="Chromosome"/>
</dbReference>
<keyword evidence="2" id="KW-1185">Reference proteome</keyword>
<evidence type="ECO:0000313" key="1">
    <source>
        <dbReference type="EMBL" id="UOE42211.1"/>
    </source>
</evidence>
<reference evidence="1 2" key="1">
    <citation type="submission" date="2022-03" db="EMBL/GenBank/DDBJ databases">
        <title>Chryseobacterium sp. isolated from particulate matters in swine house.</title>
        <authorList>
            <person name="Won M."/>
            <person name="Kim S.-J."/>
            <person name="Kwon S.-W."/>
        </authorList>
    </citation>
    <scope>NUCLEOTIDE SEQUENCE [LARGE SCALE GENOMIC DNA]</scope>
    <source>
        <strain evidence="1 2">SC2-2</strain>
    </source>
</reference>
<gene>
    <name evidence="1" type="ORF">MTP09_06120</name>
</gene>
<protein>
    <recommendedName>
        <fullName evidence="3">DUF4136 domain-containing protein</fullName>
    </recommendedName>
</protein>
<sequence length="183" mass="21066">MKKLILPILIVTAFSIQSCTVMKVSEKKQDGYFESSKKADILVNQPYDLDSNKELLVVPNNAFMKGMAEKLGYFDKVITFEDLEKDIIKDGKQDEVGAITGKIGINNVYRKYKKFLYLKFDDNKEKSKRIQLKLVNPENFDEIFVGDTLYDDFWVGVNDQNTFNPLFNALITYIKANSKTYGK</sequence>
<proteinExistence type="predicted"/>
<dbReference type="EMBL" id="CP094532">
    <property type="protein sequence ID" value="UOE42211.1"/>
    <property type="molecule type" value="Genomic_DNA"/>
</dbReference>
<dbReference type="RefSeq" id="WP_243551188.1">
    <property type="nucleotide sequence ID" value="NZ_CP094532.1"/>
</dbReference>
<evidence type="ECO:0008006" key="3">
    <source>
        <dbReference type="Google" id="ProtNLM"/>
    </source>
</evidence>
<accession>A0ABY4BWI3</accession>
<dbReference type="PROSITE" id="PS51257">
    <property type="entry name" value="PROKAR_LIPOPROTEIN"/>
    <property type="match status" value="1"/>
</dbReference>
<name>A0ABY4BWI3_9FLAO</name>
<organism evidence="1 2">
    <name type="scientific">Chryseobacterium suipulveris</name>
    <dbReference type="NCBI Taxonomy" id="2929800"/>
    <lineage>
        <taxon>Bacteria</taxon>
        <taxon>Pseudomonadati</taxon>
        <taxon>Bacteroidota</taxon>
        <taxon>Flavobacteriia</taxon>
        <taxon>Flavobacteriales</taxon>
        <taxon>Weeksellaceae</taxon>
        <taxon>Chryseobacterium group</taxon>
        <taxon>Chryseobacterium</taxon>
    </lineage>
</organism>
<evidence type="ECO:0000313" key="2">
    <source>
        <dbReference type="Proteomes" id="UP000831460"/>
    </source>
</evidence>